<evidence type="ECO:0000313" key="1">
    <source>
        <dbReference type="EMBL" id="OCS88426.1"/>
    </source>
</evidence>
<name>A0A1C0YMM4_9BACL</name>
<dbReference type="Pfam" id="PF14070">
    <property type="entry name" value="YjfB_motility"/>
    <property type="match status" value="1"/>
</dbReference>
<sequence length="61" mass="6470">MDIAALSTQLAQVNLMQNVSLAVTNMAMDAQQQMSTDLVESLETSVPAPHPTLGQTIDISV</sequence>
<dbReference type="AlphaFoldDB" id="A0A1C0YMM4"/>
<keyword evidence="2" id="KW-1185">Reference proteome</keyword>
<reference evidence="1 2" key="1">
    <citation type="submission" date="2016-07" db="EMBL/GenBank/DDBJ databases">
        <title>Caryophanon tenue genome sequencing.</title>
        <authorList>
            <person name="Verma A."/>
            <person name="Pal Y."/>
            <person name="Krishnamurthi S."/>
        </authorList>
    </citation>
    <scope>NUCLEOTIDE SEQUENCE [LARGE SCALE GENOMIC DNA]</scope>
    <source>
        <strain evidence="1 2">DSM 14152</strain>
    </source>
</reference>
<dbReference type="EMBL" id="MASJ01000001">
    <property type="protein sequence ID" value="OCS88426.1"/>
    <property type="molecule type" value="Genomic_DNA"/>
</dbReference>
<evidence type="ECO:0008006" key="3">
    <source>
        <dbReference type="Google" id="ProtNLM"/>
    </source>
</evidence>
<accession>A0A1C0YMM4</accession>
<gene>
    <name evidence="1" type="ORF">A6M13_00850</name>
</gene>
<dbReference type="InterPro" id="IPR025906">
    <property type="entry name" value="YjfB_motility"/>
</dbReference>
<dbReference type="RefSeq" id="WP_066542221.1">
    <property type="nucleotide sequence ID" value="NZ_MASJ01000001.1"/>
</dbReference>
<proteinExistence type="predicted"/>
<protein>
    <recommendedName>
        <fullName evidence="3">Motility protein</fullName>
    </recommendedName>
</protein>
<organism evidence="1 2">
    <name type="scientific">Caryophanon tenue</name>
    <dbReference type="NCBI Taxonomy" id="33978"/>
    <lineage>
        <taxon>Bacteria</taxon>
        <taxon>Bacillati</taxon>
        <taxon>Bacillota</taxon>
        <taxon>Bacilli</taxon>
        <taxon>Bacillales</taxon>
        <taxon>Caryophanaceae</taxon>
        <taxon>Caryophanon</taxon>
    </lineage>
</organism>
<comment type="caution">
    <text evidence="1">The sequence shown here is derived from an EMBL/GenBank/DDBJ whole genome shotgun (WGS) entry which is preliminary data.</text>
</comment>
<dbReference type="Proteomes" id="UP000093199">
    <property type="component" value="Unassembled WGS sequence"/>
</dbReference>
<evidence type="ECO:0000313" key="2">
    <source>
        <dbReference type="Proteomes" id="UP000093199"/>
    </source>
</evidence>
<dbReference type="STRING" id="33978.A6M13_00850"/>
<dbReference type="OrthoDB" id="1924973at2"/>